<dbReference type="PANTHER" id="PTHR10218:SF367">
    <property type="entry name" value="GUANINE NUCLEOTIDE-BINDING PROTEIN G(F) SUBUNIT ALPHA"/>
    <property type="match status" value="1"/>
</dbReference>
<dbReference type="Proteomes" id="UP000549394">
    <property type="component" value="Unassembled WGS sequence"/>
</dbReference>
<accession>A0A7I8VTL3</accession>
<dbReference type="FunFam" id="1.10.400.10:FF:000010">
    <property type="entry name" value="Guanine nucleotide-binding protein alpha-13 subunit"/>
    <property type="match status" value="1"/>
</dbReference>
<keyword evidence="5 9" id="KW-0547">Nucleotide-binding</keyword>
<dbReference type="PANTHER" id="PTHR10218">
    <property type="entry name" value="GTP-BINDING PROTEIN ALPHA SUBUNIT"/>
    <property type="match status" value="1"/>
</dbReference>
<dbReference type="Gene3D" id="1.10.400.10">
    <property type="entry name" value="GI Alpha 1, domain 2-like"/>
    <property type="match status" value="1"/>
</dbReference>
<evidence type="ECO:0000256" key="4">
    <source>
        <dbReference type="ARBA" id="ARBA00022723"/>
    </source>
</evidence>
<feature type="binding site" evidence="10">
    <location>
        <position position="50"/>
    </location>
    <ligand>
        <name>Mg(2+)</name>
        <dbReference type="ChEBI" id="CHEBI:18420"/>
    </ligand>
</feature>
<keyword evidence="6 10" id="KW-0460">Magnesium</keyword>
<dbReference type="GO" id="GO:0007191">
    <property type="term" value="P:adenylate cyclase-activating dopamine receptor signaling pathway"/>
    <property type="evidence" value="ECO:0007669"/>
    <property type="project" value="TreeGrafter"/>
</dbReference>
<dbReference type="SMART" id="SM00275">
    <property type="entry name" value="G_alpha"/>
    <property type="match status" value="1"/>
</dbReference>
<feature type="binding site" evidence="9">
    <location>
        <begin position="275"/>
        <end position="278"/>
    </location>
    <ligand>
        <name>GTP</name>
        <dbReference type="ChEBI" id="CHEBI:37565"/>
    </ligand>
</feature>
<evidence type="ECO:0000256" key="2">
    <source>
        <dbReference type="ARBA" id="ARBA00005804"/>
    </source>
</evidence>
<proteinExistence type="inferred from homology"/>
<evidence type="ECO:0000256" key="6">
    <source>
        <dbReference type="ARBA" id="ARBA00022842"/>
    </source>
</evidence>
<comment type="caution">
    <text evidence="11">The sequence shown here is derived from an EMBL/GenBank/DDBJ whole genome shotgun (WGS) entry which is preliminary data.</text>
</comment>
<evidence type="ECO:0000256" key="8">
    <source>
        <dbReference type="ARBA" id="ARBA00023224"/>
    </source>
</evidence>
<evidence type="ECO:0000256" key="10">
    <source>
        <dbReference type="PIRSR" id="PIRSR601019-2"/>
    </source>
</evidence>
<dbReference type="GO" id="GO:0005525">
    <property type="term" value="F:GTP binding"/>
    <property type="evidence" value="ECO:0007669"/>
    <property type="project" value="UniProtKB-KW"/>
</dbReference>
<gene>
    <name evidence="11" type="ORF">DGYR_LOCUS7857</name>
</gene>
<dbReference type="SUPFAM" id="SSF47895">
    <property type="entry name" value="Transducin (alpha subunit), insertion domain"/>
    <property type="match status" value="1"/>
</dbReference>
<dbReference type="SUPFAM" id="SSF52540">
    <property type="entry name" value="P-loop containing nucleoside triphosphate hydrolases"/>
    <property type="match status" value="1"/>
</dbReference>
<dbReference type="GO" id="GO:0001664">
    <property type="term" value="F:G protein-coupled receptor binding"/>
    <property type="evidence" value="ECO:0007669"/>
    <property type="project" value="TreeGrafter"/>
</dbReference>
<feature type="binding site" evidence="9">
    <location>
        <begin position="177"/>
        <end position="183"/>
    </location>
    <ligand>
        <name>GTP</name>
        <dbReference type="ChEBI" id="CHEBI:37565"/>
    </ligand>
</feature>
<feature type="binding site" evidence="10">
    <location>
        <position position="183"/>
    </location>
    <ligand>
        <name>Mg(2+)</name>
        <dbReference type="ChEBI" id="CHEBI:18420"/>
    </ligand>
</feature>
<dbReference type="Gene3D" id="3.40.50.300">
    <property type="entry name" value="P-loop containing nucleotide triphosphate hydrolases"/>
    <property type="match status" value="1"/>
</dbReference>
<dbReference type="GO" id="GO:0003924">
    <property type="term" value="F:GTPase activity"/>
    <property type="evidence" value="ECO:0007669"/>
    <property type="project" value="InterPro"/>
</dbReference>
<feature type="binding site" evidence="9">
    <location>
        <begin position="46"/>
        <end position="51"/>
    </location>
    <ligand>
        <name>GTP</name>
        <dbReference type="ChEBI" id="CHEBI:37565"/>
    </ligand>
</feature>
<dbReference type="InterPro" id="IPR011025">
    <property type="entry name" value="GproteinA_insert"/>
</dbReference>
<reference evidence="11 12" key="1">
    <citation type="submission" date="2020-08" db="EMBL/GenBank/DDBJ databases">
        <authorList>
            <person name="Hejnol A."/>
        </authorList>
    </citation>
    <scope>NUCLEOTIDE SEQUENCE [LARGE SCALE GENOMIC DNA]</scope>
</reference>
<sequence>MSVKELFRCIGRTEDEKRDKMISKQLKKADKREKSIIKILLLGIAESGKSTITKQMKIIHINGYSEEERRQNVLWIRKNLRDSILTILGAMKRLDIKLEDEKLEESSNYLLTKCIEDSSEYPDEFYDHTSNLWSDKGVLKCYKRSAEYQLIDCAKYFLDKIHVIRREDYLPTEQDILHCRTLTNTIQKIEFTITENKFKIPFHVFDVGGQRGERKKWIQMFDSATAILFVLDSSTFDVNVRDDFESNRLLEATGVFEHIWNCRFLKDVSILLFINKIDLLVEKIMSGSSSIESLLKTVPTSHKYYPLYEKMYKSFNDITDGERKYFVDSLSMCKTTTKTIITKKGKKQCIQPKVSEEVIKTAVFIKRVFMEIAVSSKKTKTGRDLHKDHDCQYFYTCAVDTKNIEKVLEGVRSILTKNALRKICII</sequence>
<comment type="subunit">
    <text evidence="3">G proteins are composed of 3 units; alpha, beta and gamma. The alpha chain contains the guanine nucleotide binding site.</text>
</comment>
<dbReference type="InterPro" id="IPR001019">
    <property type="entry name" value="Gprotein_alpha_su"/>
</dbReference>
<keyword evidence="12" id="KW-1185">Reference proteome</keyword>
<dbReference type="Pfam" id="PF00503">
    <property type="entry name" value="G-alpha"/>
    <property type="match status" value="1"/>
</dbReference>
<dbReference type="GO" id="GO:0005834">
    <property type="term" value="C:heterotrimeric G-protein complex"/>
    <property type="evidence" value="ECO:0007669"/>
    <property type="project" value="TreeGrafter"/>
</dbReference>
<dbReference type="CDD" id="cd00066">
    <property type="entry name" value="G-alpha"/>
    <property type="match status" value="1"/>
</dbReference>
<organism evidence="11 12">
    <name type="scientific">Dimorphilus gyrociliatus</name>
    <dbReference type="NCBI Taxonomy" id="2664684"/>
    <lineage>
        <taxon>Eukaryota</taxon>
        <taxon>Metazoa</taxon>
        <taxon>Spiralia</taxon>
        <taxon>Lophotrochozoa</taxon>
        <taxon>Annelida</taxon>
        <taxon>Polychaeta</taxon>
        <taxon>Polychaeta incertae sedis</taxon>
        <taxon>Dinophilidae</taxon>
        <taxon>Dimorphilus</taxon>
    </lineage>
</organism>
<evidence type="ECO:0000313" key="12">
    <source>
        <dbReference type="Proteomes" id="UP000549394"/>
    </source>
</evidence>
<evidence type="ECO:0000256" key="9">
    <source>
        <dbReference type="PIRSR" id="PIRSR601019-1"/>
    </source>
</evidence>
<dbReference type="InterPro" id="IPR027417">
    <property type="entry name" value="P-loop_NTPase"/>
</dbReference>
<dbReference type="OrthoDB" id="5817230at2759"/>
<protein>
    <submittedName>
        <fullName evidence="11">DgyrCDS8248</fullName>
    </submittedName>
</protein>
<dbReference type="EMBL" id="CAJFCJ010000010">
    <property type="protein sequence ID" value="CAD5119654.1"/>
    <property type="molecule type" value="Genomic_DNA"/>
</dbReference>
<dbReference type="GO" id="GO:0005737">
    <property type="term" value="C:cytoplasm"/>
    <property type="evidence" value="ECO:0007669"/>
    <property type="project" value="TreeGrafter"/>
</dbReference>
<keyword evidence="7 9" id="KW-0342">GTP-binding</keyword>
<evidence type="ECO:0000256" key="3">
    <source>
        <dbReference type="ARBA" id="ARBA00011356"/>
    </source>
</evidence>
<comment type="similarity">
    <text evidence="2">Belongs to the G-alpha family.</text>
</comment>
<dbReference type="GO" id="GO:0031683">
    <property type="term" value="F:G-protein beta/gamma-subunit complex binding"/>
    <property type="evidence" value="ECO:0007669"/>
    <property type="project" value="InterPro"/>
</dbReference>
<keyword evidence="8" id="KW-0807">Transducer</keyword>
<comment type="function">
    <text evidence="1">Guanine nucleotide-binding proteins (G proteins) are involved as modulators or transducers in various transmembrane signaling systems.</text>
</comment>
<dbReference type="PROSITE" id="PS51882">
    <property type="entry name" value="G_ALPHA"/>
    <property type="match status" value="1"/>
</dbReference>
<dbReference type="AlphaFoldDB" id="A0A7I8VTL3"/>
<dbReference type="GO" id="GO:0046872">
    <property type="term" value="F:metal ion binding"/>
    <property type="evidence" value="ECO:0007669"/>
    <property type="project" value="UniProtKB-KW"/>
</dbReference>
<dbReference type="PRINTS" id="PR00318">
    <property type="entry name" value="GPROTEINA"/>
</dbReference>
<dbReference type="GO" id="GO:0007606">
    <property type="term" value="P:sensory perception of chemical stimulus"/>
    <property type="evidence" value="ECO:0007669"/>
    <property type="project" value="TreeGrafter"/>
</dbReference>
<feature type="binding site" evidence="9">
    <location>
        <begin position="206"/>
        <end position="210"/>
    </location>
    <ligand>
        <name>GTP</name>
        <dbReference type="ChEBI" id="CHEBI:37565"/>
    </ligand>
</feature>
<name>A0A7I8VTL3_9ANNE</name>
<evidence type="ECO:0000256" key="5">
    <source>
        <dbReference type="ARBA" id="ARBA00022741"/>
    </source>
</evidence>
<evidence type="ECO:0000256" key="7">
    <source>
        <dbReference type="ARBA" id="ARBA00023134"/>
    </source>
</evidence>
<keyword evidence="4 10" id="KW-0479">Metal-binding</keyword>
<evidence type="ECO:0000256" key="1">
    <source>
        <dbReference type="ARBA" id="ARBA00003069"/>
    </source>
</evidence>
<evidence type="ECO:0000313" key="11">
    <source>
        <dbReference type="EMBL" id="CAD5119654.1"/>
    </source>
</evidence>